<accession>A0A3Q0J6A3</accession>
<organism evidence="6 7">
    <name type="scientific">Diaphorina citri</name>
    <name type="common">Asian citrus psyllid</name>
    <dbReference type="NCBI Taxonomy" id="121845"/>
    <lineage>
        <taxon>Eukaryota</taxon>
        <taxon>Metazoa</taxon>
        <taxon>Ecdysozoa</taxon>
        <taxon>Arthropoda</taxon>
        <taxon>Hexapoda</taxon>
        <taxon>Insecta</taxon>
        <taxon>Pterygota</taxon>
        <taxon>Neoptera</taxon>
        <taxon>Paraneoptera</taxon>
        <taxon>Hemiptera</taxon>
        <taxon>Sternorrhyncha</taxon>
        <taxon>Psylloidea</taxon>
        <taxon>Psyllidae</taxon>
        <taxon>Diaphorininae</taxon>
        <taxon>Diaphorina</taxon>
    </lineage>
</organism>
<dbReference type="PaxDb" id="121845-A0A3Q0J6A3"/>
<feature type="region of interest" description="Disordered" evidence="4">
    <location>
        <begin position="40"/>
        <end position="66"/>
    </location>
</feature>
<keyword evidence="1" id="KW-0479">Metal-binding</keyword>
<protein>
    <submittedName>
        <fullName evidence="7">AN1-type zinc finger protein 6-like</fullName>
    </submittedName>
</protein>
<dbReference type="AlphaFoldDB" id="A0A3Q0J6A3"/>
<keyword evidence="3" id="KW-0862">Zinc</keyword>
<dbReference type="InterPro" id="IPR002653">
    <property type="entry name" value="Znf_A20"/>
</dbReference>
<name>A0A3Q0J6A3_DIACI</name>
<sequence>MERESNSMQALCRSGCGFYGNPATDGLCSICYKEALKKKQQPPSASPSSAYTHSSHSTDTGMPTIPSLISSSILPTTCSAAASVSSAMSTSAQNSAAAANSSSMVDGADSLLAKEVSGPLPCL</sequence>
<dbReference type="Gene3D" id="1.20.5.4770">
    <property type="match status" value="1"/>
</dbReference>
<evidence type="ECO:0000259" key="5">
    <source>
        <dbReference type="PROSITE" id="PS51036"/>
    </source>
</evidence>
<dbReference type="GO" id="GO:0003677">
    <property type="term" value="F:DNA binding"/>
    <property type="evidence" value="ECO:0007669"/>
    <property type="project" value="InterPro"/>
</dbReference>
<dbReference type="GeneID" id="113470028"/>
<evidence type="ECO:0000256" key="2">
    <source>
        <dbReference type="ARBA" id="ARBA00022771"/>
    </source>
</evidence>
<dbReference type="OrthoDB" id="428577at2759"/>
<dbReference type="KEGG" id="dci:113470028"/>
<gene>
    <name evidence="7" type="primary">LOC113470028</name>
</gene>
<feature type="domain" description="A20-type" evidence="5">
    <location>
        <begin position="6"/>
        <end position="40"/>
    </location>
</feature>
<evidence type="ECO:0000256" key="1">
    <source>
        <dbReference type="ARBA" id="ARBA00022723"/>
    </source>
</evidence>
<dbReference type="Proteomes" id="UP000079169">
    <property type="component" value="Unplaced"/>
</dbReference>
<proteinExistence type="predicted"/>
<evidence type="ECO:0000313" key="6">
    <source>
        <dbReference type="Proteomes" id="UP000079169"/>
    </source>
</evidence>
<dbReference type="PROSITE" id="PS51036">
    <property type="entry name" value="ZF_A20"/>
    <property type="match status" value="1"/>
</dbReference>
<keyword evidence="2" id="KW-0863">Zinc-finger</keyword>
<dbReference type="RefSeq" id="XP_026683971.1">
    <property type="nucleotide sequence ID" value="XM_026828170.1"/>
</dbReference>
<evidence type="ECO:0000256" key="3">
    <source>
        <dbReference type="ARBA" id="ARBA00022833"/>
    </source>
</evidence>
<keyword evidence="6" id="KW-1185">Reference proteome</keyword>
<evidence type="ECO:0000313" key="7">
    <source>
        <dbReference type="RefSeq" id="XP_026683971.1"/>
    </source>
</evidence>
<feature type="compositionally biased region" description="Low complexity" evidence="4">
    <location>
        <begin position="46"/>
        <end position="66"/>
    </location>
</feature>
<dbReference type="Pfam" id="PF01754">
    <property type="entry name" value="zf-A20"/>
    <property type="match status" value="1"/>
</dbReference>
<dbReference type="GO" id="GO:0008270">
    <property type="term" value="F:zinc ion binding"/>
    <property type="evidence" value="ECO:0007669"/>
    <property type="project" value="UniProtKB-KW"/>
</dbReference>
<evidence type="ECO:0000256" key="4">
    <source>
        <dbReference type="SAM" id="MobiDB-lite"/>
    </source>
</evidence>
<dbReference type="STRING" id="121845.A0A3Q0J6A3"/>
<dbReference type="SUPFAM" id="SSF57716">
    <property type="entry name" value="Glucocorticoid receptor-like (DNA-binding domain)"/>
    <property type="match status" value="1"/>
</dbReference>
<dbReference type="SMART" id="SM00259">
    <property type="entry name" value="ZnF_A20"/>
    <property type="match status" value="1"/>
</dbReference>
<reference evidence="7" key="1">
    <citation type="submission" date="2025-08" db="UniProtKB">
        <authorList>
            <consortium name="RefSeq"/>
        </authorList>
    </citation>
    <scope>IDENTIFICATION</scope>
</reference>